<evidence type="ECO:0000256" key="12">
    <source>
        <dbReference type="SAM" id="SignalP"/>
    </source>
</evidence>
<feature type="transmembrane region" description="Helical" evidence="11">
    <location>
        <begin position="209"/>
        <end position="228"/>
    </location>
</feature>
<evidence type="ECO:0000256" key="8">
    <source>
        <dbReference type="ARBA" id="ARBA00022989"/>
    </source>
</evidence>
<keyword evidence="12" id="KW-0732">Signal</keyword>
<gene>
    <name evidence="13" type="ORF">PENSTE_c001G00287</name>
</gene>
<keyword evidence="7 11" id="KW-0256">Endoplasmic reticulum</keyword>
<keyword evidence="5" id="KW-0808">Transferase</keyword>
<evidence type="ECO:0000256" key="7">
    <source>
        <dbReference type="ARBA" id="ARBA00022824"/>
    </source>
</evidence>
<dbReference type="EC" id="2.4.1.-" evidence="11"/>
<keyword evidence="3" id="KW-0337">GPI-anchor biosynthesis</keyword>
<keyword evidence="9 11" id="KW-0472">Membrane</keyword>
<name>A0A1V6TZG6_9EURO</name>
<keyword evidence="8 11" id="KW-1133">Transmembrane helix</keyword>
<organism evidence="13 14">
    <name type="scientific">Penicillium steckii</name>
    <dbReference type="NCBI Taxonomy" id="303698"/>
    <lineage>
        <taxon>Eukaryota</taxon>
        <taxon>Fungi</taxon>
        <taxon>Dikarya</taxon>
        <taxon>Ascomycota</taxon>
        <taxon>Pezizomycotina</taxon>
        <taxon>Eurotiomycetes</taxon>
        <taxon>Eurotiomycetidae</taxon>
        <taxon>Eurotiales</taxon>
        <taxon>Aspergillaceae</taxon>
        <taxon>Penicillium</taxon>
    </lineage>
</organism>
<comment type="similarity">
    <text evidence="10">Belongs to the glycosyltransferase 22 family. PIGZ subfamily.</text>
</comment>
<feature type="transmembrane region" description="Helical" evidence="11">
    <location>
        <begin position="348"/>
        <end position="367"/>
    </location>
</feature>
<dbReference type="PANTHER" id="PTHR22760:SF3">
    <property type="entry name" value="GPI MANNOSYLTRANSFERASE 4"/>
    <property type="match status" value="1"/>
</dbReference>
<accession>A0A1V6TZG6</accession>
<dbReference type="PANTHER" id="PTHR22760">
    <property type="entry name" value="GLYCOSYLTRANSFERASE"/>
    <property type="match status" value="1"/>
</dbReference>
<evidence type="ECO:0000256" key="3">
    <source>
        <dbReference type="ARBA" id="ARBA00022502"/>
    </source>
</evidence>
<keyword evidence="4 11" id="KW-0328">Glycosyltransferase</keyword>
<sequence length="538" mass="61057">MWRRTYLILLLIRVYFALAPSYLHPDENFQGPEVFAGRILEYPSQLPWEFTSSHPIRSVFPLWPIYEVPMSLLKWFYTEIGSGNPPPQLVYYALRAGMFLLSFVLEDWAIYELVPSPRHRRATVVLVASSYVTWTYQTHTFSNSLETLLVAWGLVLIRRIVENKQRSSYFSYAVFSFIAVVGVFNRITFPAFLLFPGLQLLPHFQRKPASLAAIVGFGLLFSSIAIYIDTTFYRPSASFLSIFRDPIITPLNNILYNTDTSNLALHGLHPHHQHFVANLIQLLGPAYIVMILSLFSWPIVPRWMRNVRALSAVSATVLLSIFPHQEPRFLLPCVPLLLSCVRMHKSRIFLAAWIIFNAVMGFLMGVYHQGGIVPAQLAMRSIISANTAAQGIKTTPDAKVFWWKTYSPPHWLLGESPVENPNNNTLSTLDLMGIPGLEMIQHLDSAVPSCPSSSPIYLVAPTSATFLDPYTTTTTTASNTNSNRESRTVNLQLYRLWSYRKHLNLDDLDFDEDGVLGTLKRVLGRRGLGVWSVRRSCK</sequence>
<evidence type="ECO:0000256" key="10">
    <source>
        <dbReference type="ARBA" id="ARBA00038466"/>
    </source>
</evidence>
<evidence type="ECO:0000313" key="13">
    <source>
        <dbReference type="EMBL" id="OQE31738.1"/>
    </source>
</evidence>
<evidence type="ECO:0000256" key="2">
    <source>
        <dbReference type="ARBA" id="ARBA00004687"/>
    </source>
</evidence>
<feature type="signal peptide" evidence="12">
    <location>
        <begin position="1"/>
        <end position="19"/>
    </location>
</feature>
<feature type="chain" id="PRO_5012506234" description="Mannosyltransferase" evidence="12">
    <location>
        <begin position="20"/>
        <end position="538"/>
    </location>
</feature>
<comment type="subcellular location">
    <subcellularLocation>
        <location evidence="1 11">Endoplasmic reticulum membrane</location>
        <topology evidence="1 11">Multi-pass membrane protein</topology>
    </subcellularLocation>
</comment>
<dbReference type="Pfam" id="PF03901">
    <property type="entry name" value="Glyco_transf_22"/>
    <property type="match status" value="1"/>
</dbReference>
<evidence type="ECO:0000256" key="5">
    <source>
        <dbReference type="ARBA" id="ARBA00022679"/>
    </source>
</evidence>
<evidence type="ECO:0000313" key="14">
    <source>
        <dbReference type="Proteomes" id="UP000191285"/>
    </source>
</evidence>
<feature type="transmembrane region" description="Helical" evidence="11">
    <location>
        <begin position="275"/>
        <end position="297"/>
    </location>
</feature>
<dbReference type="InterPro" id="IPR005599">
    <property type="entry name" value="GPI_mannosylTrfase"/>
</dbReference>
<dbReference type="EMBL" id="MLKD01000001">
    <property type="protein sequence ID" value="OQE31738.1"/>
    <property type="molecule type" value="Genomic_DNA"/>
</dbReference>
<dbReference type="GO" id="GO:0000026">
    <property type="term" value="F:alpha-1,2-mannosyltransferase activity"/>
    <property type="evidence" value="ECO:0007669"/>
    <property type="project" value="TreeGrafter"/>
</dbReference>
<dbReference type="STRING" id="303698.A0A1V6TZG6"/>
<protein>
    <recommendedName>
        <fullName evidence="11">Mannosyltransferase</fullName>
        <ecNumber evidence="11">2.4.1.-</ecNumber>
    </recommendedName>
</protein>
<dbReference type="GO" id="GO:0006506">
    <property type="term" value="P:GPI anchor biosynthetic process"/>
    <property type="evidence" value="ECO:0007669"/>
    <property type="project" value="UniProtKB-KW"/>
</dbReference>
<evidence type="ECO:0000256" key="4">
    <source>
        <dbReference type="ARBA" id="ARBA00022676"/>
    </source>
</evidence>
<comment type="caution">
    <text evidence="11">Lacks conserved residue(s) required for the propagation of feature annotation.</text>
</comment>
<evidence type="ECO:0000256" key="6">
    <source>
        <dbReference type="ARBA" id="ARBA00022692"/>
    </source>
</evidence>
<evidence type="ECO:0000256" key="9">
    <source>
        <dbReference type="ARBA" id="ARBA00023136"/>
    </source>
</evidence>
<keyword evidence="14" id="KW-1185">Reference proteome</keyword>
<dbReference type="Proteomes" id="UP000191285">
    <property type="component" value="Unassembled WGS sequence"/>
</dbReference>
<feature type="transmembrane region" description="Helical" evidence="11">
    <location>
        <begin position="169"/>
        <end position="189"/>
    </location>
</feature>
<dbReference type="AlphaFoldDB" id="A0A1V6TZG6"/>
<comment type="caution">
    <text evidence="13">The sequence shown here is derived from an EMBL/GenBank/DDBJ whole genome shotgun (WGS) entry which is preliminary data.</text>
</comment>
<keyword evidence="6 11" id="KW-0812">Transmembrane</keyword>
<proteinExistence type="inferred from homology"/>
<reference evidence="14" key="1">
    <citation type="journal article" date="2017" name="Nat. Microbiol.">
        <title>Global analysis of biosynthetic gene clusters reveals vast potential of secondary metabolite production in Penicillium species.</title>
        <authorList>
            <person name="Nielsen J.C."/>
            <person name="Grijseels S."/>
            <person name="Prigent S."/>
            <person name="Ji B."/>
            <person name="Dainat J."/>
            <person name="Nielsen K.F."/>
            <person name="Frisvad J.C."/>
            <person name="Workman M."/>
            <person name="Nielsen J."/>
        </authorList>
    </citation>
    <scope>NUCLEOTIDE SEQUENCE [LARGE SCALE GENOMIC DNA]</scope>
    <source>
        <strain evidence="14">IBT 24891</strain>
    </source>
</reference>
<dbReference type="GO" id="GO:0005789">
    <property type="term" value="C:endoplasmic reticulum membrane"/>
    <property type="evidence" value="ECO:0007669"/>
    <property type="project" value="UniProtKB-SubCell"/>
</dbReference>
<evidence type="ECO:0000256" key="1">
    <source>
        <dbReference type="ARBA" id="ARBA00004477"/>
    </source>
</evidence>
<evidence type="ECO:0000256" key="11">
    <source>
        <dbReference type="RuleBase" id="RU363075"/>
    </source>
</evidence>
<dbReference type="OrthoDB" id="10066429at2759"/>
<comment type="pathway">
    <text evidence="2">Glycolipid biosynthesis; glycosylphosphatidylinositol-anchor biosynthesis.</text>
</comment>